<keyword evidence="2 4" id="KW-0819">tRNA processing</keyword>
<dbReference type="GO" id="GO:0160147">
    <property type="term" value="F:tRNA pseudouridine(38-40) synthase activity"/>
    <property type="evidence" value="ECO:0007669"/>
    <property type="project" value="UniProtKB-EC"/>
</dbReference>
<feature type="domain" description="Pseudouridine synthase I TruA alpha/beta" evidence="6">
    <location>
        <begin position="8"/>
        <end position="102"/>
    </location>
</feature>
<dbReference type="Gene3D" id="3.30.70.660">
    <property type="entry name" value="Pseudouridine synthase I, catalytic domain, C-terminal subdomain"/>
    <property type="match status" value="1"/>
</dbReference>
<dbReference type="EMBL" id="JBHTJW010000002">
    <property type="protein sequence ID" value="MFD0930288.1"/>
    <property type="molecule type" value="Genomic_DNA"/>
</dbReference>
<organism evidence="7 8">
    <name type="scientific">Methylophilus glucosoxydans</name>
    <dbReference type="NCBI Taxonomy" id="752553"/>
    <lineage>
        <taxon>Bacteria</taxon>
        <taxon>Pseudomonadati</taxon>
        <taxon>Pseudomonadota</taxon>
        <taxon>Betaproteobacteria</taxon>
        <taxon>Nitrosomonadales</taxon>
        <taxon>Methylophilaceae</taxon>
        <taxon>Methylophilus</taxon>
    </lineage>
</organism>
<dbReference type="RefSeq" id="WP_379076514.1">
    <property type="nucleotide sequence ID" value="NZ_JBHTJW010000002.1"/>
</dbReference>
<evidence type="ECO:0000256" key="3">
    <source>
        <dbReference type="ARBA" id="ARBA00023235"/>
    </source>
</evidence>
<feature type="binding site" evidence="4">
    <location>
        <position position="109"/>
    </location>
    <ligand>
        <name>substrate</name>
    </ligand>
</feature>
<dbReference type="PANTHER" id="PTHR11142">
    <property type="entry name" value="PSEUDOURIDYLATE SYNTHASE"/>
    <property type="match status" value="1"/>
</dbReference>
<evidence type="ECO:0000256" key="4">
    <source>
        <dbReference type="HAMAP-Rule" id="MF_00171"/>
    </source>
</evidence>
<dbReference type="EC" id="5.4.99.12" evidence="4"/>
<dbReference type="InterPro" id="IPR020094">
    <property type="entry name" value="TruA/RsuA/RluB/E/F_N"/>
</dbReference>
<dbReference type="CDD" id="cd02570">
    <property type="entry name" value="PseudoU_synth_EcTruA"/>
    <property type="match status" value="1"/>
</dbReference>
<protein>
    <recommendedName>
        <fullName evidence="4">tRNA pseudouridine synthase A</fullName>
        <ecNumber evidence="4">5.4.99.12</ecNumber>
    </recommendedName>
    <alternativeName>
        <fullName evidence="4">tRNA pseudouridine(38-40) synthase</fullName>
    </alternativeName>
    <alternativeName>
        <fullName evidence="4">tRNA pseudouridylate synthase I</fullName>
    </alternativeName>
    <alternativeName>
        <fullName evidence="4">tRNA-uridine isomerase I</fullName>
    </alternativeName>
</protein>
<comment type="caution">
    <text evidence="7">The sequence shown here is derived from an EMBL/GenBank/DDBJ whole genome shotgun (WGS) entry which is preliminary data.</text>
</comment>
<dbReference type="InterPro" id="IPR020103">
    <property type="entry name" value="PsdUridine_synth_cat_dom_sf"/>
</dbReference>
<keyword evidence="8" id="KW-1185">Reference proteome</keyword>
<evidence type="ECO:0000259" key="6">
    <source>
        <dbReference type="Pfam" id="PF01416"/>
    </source>
</evidence>
<dbReference type="InterPro" id="IPR020095">
    <property type="entry name" value="PsdUridine_synth_TruA_C"/>
</dbReference>
<comment type="function">
    <text evidence="4">Formation of pseudouridine at positions 38, 39 and 40 in the anticodon stem and loop of transfer RNAs.</text>
</comment>
<name>A0ABW3GIN0_9PROT</name>
<dbReference type="NCBIfam" id="TIGR00071">
    <property type="entry name" value="hisT_truA"/>
    <property type="match status" value="1"/>
</dbReference>
<comment type="caution">
    <text evidence="4">Lacks conserved residue(s) required for the propagation of feature annotation.</text>
</comment>
<evidence type="ECO:0000313" key="8">
    <source>
        <dbReference type="Proteomes" id="UP001597106"/>
    </source>
</evidence>
<comment type="similarity">
    <text evidence="1 4 5">Belongs to the tRNA pseudouridine synthase TruA family.</text>
</comment>
<dbReference type="Proteomes" id="UP001597106">
    <property type="component" value="Unassembled WGS sequence"/>
</dbReference>
<gene>
    <name evidence="4 7" type="primary">truA</name>
    <name evidence="7" type="ORF">ACFQ1T_10925</name>
</gene>
<evidence type="ECO:0000256" key="1">
    <source>
        <dbReference type="ARBA" id="ARBA00009375"/>
    </source>
</evidence>
<keyword evidence="3 4" id="KW-0413">Isomerase</keyword>
<dbReference type="Gene3D" id="3.30.70.580">
    <property type="entry name" value="Pseudouridine synthase I, catalytic domain, N-terminal subdomain"/>
    <property type="match status" value="1"/>
</dbReference>
<dbReference type="HAMAP" id="MF_00171">
    <property type="entry name" value="TruA"/>
    <property type="match status" value="1"/>
</dbReference>
<feature type="active site" description="Nucleophile" evidence="4">
    <location>
        <position position="51"/>
    </location>
</feature>
<accession>A0ABW3GIN0</accession>
<dbReference type="InterPro" id="IPR001406">
    <property type="entry name" value="PsdUridine_synth_TruA"/>
</dbReference>
<dbReference type="InterPro" id="IPR020097">
    <property type="entry name" value="PsdUridine_synth_TruA_a/b_dom"/>
</dbReference>
<reference evidence="8" key="1">
    <citation type="journal article" date="2019" name="Int. J. Syst. Evol. Microbiol.">
        <title>The Global Catalogue of Microorganisms (GCM) 10K type strain sequencing project: providing services to taxonomists for standard genome sequencing and annotation.</title>
        <authorList>
            <consortium name="The Broad Institute Genomics Platform"/>
            <consortium name="The Broad Institute Genome Sequencing Center for Infectious Disease"/>
            <person name="Wu L."/>
            <person name="Ma J."/>
        </authorList>
    </citation>
    <scope>NUCLEOTIDE SEQUENCE [LARGE SCALE GENOMIC DNA]</scope>
    <source>
        <strain evidence="8">CCUG 59685</strain>
    </source>
</reference>
<comment type="catalytic activity">
    <reaction evidence="4 5">
        <text>uridine(38/39/40) in tRNA = pseudouridine(38/39/40) in tRNA</text>
        <dbReference type="Rhea" id="RHEA:22376"/>
        <dbReference type="Rhea" id="RHEA-COMP:10085"/>
        <dbReference type="Rhea" id="RHEA-COMP:10087"/>
        <dbReference type="ChEBI" id="CHEBI:65314"/>
        <dbReference type="ChEBI" id="CHEBI:65315"/>
        <dbReference type="EC" id="5.4.99.12"/>
    </reaction>
</comment>
<evidence type="ECO:0000256" key="5">
    <source>
        <dbReference type="RuleBase" id="RU003792"/>
    </source>
</evidence>
<evidence type="ECO:0000313" key="7">
    <source>
        <dbReference type="EMBL" id="MFD0930288.1"/>
    </source>
</evidence>
<dbReference type="SUPFAM" id="SSF55120">
    <property type="entry name" value="Pseudouridine synthase"/>
    <property type="match status" value="1"/>
</dbReference>
<proteinExistence type="inferred from homology"/>
<dbReference type="PIRSF" id="PIRSF001430">
    <property type="entry name" value="tRNA_psdUrid_synth"/>
    <property type="match status" value="1"/>
</dbReference>
<sequence length="262" mass="29132">MKIAIGIEYHGAHFQGWQSQPNGAGVQDALERAIALVAGEQVRLHAAGRTDSGVHALMQVAHFETSIVRPLNAWVRGSNAHLPPWVRVLWASEVADDFHARFSARARSYQYVLYNHPVAPASQHGRVGWYHRPLAVAAMQQAMQTLLGEHDFSAFRASECQASSPVRTLSQAALKAQGRYLIFHFQANAFLQHQIRNMVGALVYVGQGKLDVSAFAELLQQRDRRLAPPTFMPDGLYFTGVQYEAAWQLPPCSADWDAFNTD</sequence>
<evidence type="ECO:0000256" key="2">
    <source>
        <dbReference type="ARBA" id="ARBA00022694"/>
    </source>
</evidence>
<feature type="domain" description="Pseudouridine synthase I TruA alpha/beta" evidence="6">
    <location>
        <begin position="142"/>
        <end position="244"/>
    </location>
</feature>
<dbReference type="Pfam" id="PF01416">
    <property type="entry name" value="PseudoU_synth_1"/>
    <property type="match status" value="2"/>
</dbReference>
<dbReference type="PANTHER" id="PTHR11142:SF0">
    <property type="entry name" value="TRNA PSEUDOURIDINE SYNTHASE-LIKE 1"/>
    <property type="match status" value="1"/>
</dbReference>
<comment type="subunit">
    <text evidence="4">Homodimer.</text>
</comment>